<proteinExistence type="predicted"/>
<name>A0A843TT89_COLES</name>
<accession>A0A843TT89</accession>
<evidence type="ECO:0000313" key="2">
    <source>
        <dbReference type="Proteomes" id="UP000652761"/>
    </source>
</evidence>
<evidence type="ECO:0000313" key="1">
    <source>
        <dbReference type="EMBL" id="MQL71569.1"/>
    </source>
</evidence>
<keyword evidence="2" id="KW-1185">Reference proteome</keyword>
<dbReference type="Proteomes" id="UP000652761">
    <property type="component" value="Unassembled WGS sequence"/>
</dbReference>
<sequence>MRRPDRLRYMVLLQQHTTSCSERDEALRRYLAA</sequence>
<dbReference type="EMBL" id="NMUH01000102">
    <property type="protein sequence ID" value="MQL71569.1"/>
    <property type="molecule type" value="Genomic_DNA"/>
</dbReference>
<gene>
    <name evidence="1" type="ORF">Taro_003891</name>
</gene>
<dbReference type="AlphaFoldDB" id="A0A843TT89"/>
<protein>
    <submittedName>
        <fullName evidence="1">Uncharacterized protein</fullName>
    </submittedName>
</protein>
<organism evidence="1 2">
    <name type="scientific">Colocasia esculenta</name>
    <name type="common">Wild taro</name>
    <name type="synonym">Arum esculentum</name>
    <dbReference type="NCBI Taxonomy" id="4460"/>
    <lineage>
        <taxon>Eukaryota</taxon>
        <taxon>Viridiplantae</taxon>
        <taxon>Streptophyta</taxon>
        <taxon>Embryophyta</taxon>
        <taxon>Tracheophyta</taxon>
        <taxon>Spermatophyta</taxon>
        <taxon>Magnoliopsida</taxon>
        <taxon>Liliopsida</taxon>
        <taxon>Araceae</taxon>
        <taxon>Aroideae</taxon>
        <taxon>Colocasieae</taxon>
        <taxon>Colocasia</taxon>
    </lineage>
</organism>
<comment type="caution">
    <text evidence="1">The sequence shown here is derived from an EMBL/GenBank/DDBJ whole genome shotgun (WGS) entry which is preliminary data.</text>
</comment>
<reference evidence="1" key="1">
    <citation type="submission" date="2017-07" db="EMBL/GenBank/DDBJ databases">
        <title>Taro Niue Genome Assembly and Annotation.</title>
        <authorList>
            <person name="Atibalentja N."/>
            <person name="Keating K."/>
            <person name="Fields C.J."/>
        </authorList>
    </citation>
    <scope>NUCLEOTIDE SEQUENCE</scope>
    <source>
        <strain evidence="1">Niue_2</strain>
        <tissue evidence="1">Leaf</tissue>
    </source>
</reference>